<dbReference type="Pfam" id="PF00534">
    <property type="entry name" value="Glycos_transf_1"/>
    <property type="match status" value="1"/>
</dbReference>
<dbReference type="EMBL" id="JASDAP010000028">
    <property type="protein sequence ID" value="KAK1876651.1"/>
    <property type="molecule type" value="Genomic_DNA"/>
</dbReference>
<gene>
    <name evidence="3" type="ORF">KUDE01_001974</name>
</gene>
<dbReference type="InterPro" id="IPR001296">
    <property type="entry name" value="Glyco_trans_1"/>
</dbReference>
<keyword evidence="4" id="KW-1185">Reference proteome</keyword>
<evidence type="ECO:0000313" key="3">
    <source>
        <dbReference type="EMBL" id="KAK1876651.1"/>
    </source>
</evidence>
<organism evidence="3 4">
    <name type="scientific">Dissostichus eleginoides</name>
    <name type="common">Patagonian toothfish</name>
    <name type="synonym">Dissostichus amissus</name>
    <dbReference type="NCBI Taxonomy" id="100907"/>
    <lineage>
        <taxon>Eukaryota</taxon>
        <taxon>Metazoa</taxon>
        <taxon>Chordata</taxon>
        <taxon>Craniata</taxon>
        <taxon>Vertebrata</taxon>
        <taxon>Euteleostomi</taxon>
        <taxon>Actinopterygii</taxon>
        <taxon>Neopterygii</taxon>
        <taxon>Teleostei</taxon>
        <taxon>Neoteleostei</taxon>
        <taxon>Acanthomorphata</taxon>
        <taxon>Eupercaria</taxon>
        <taxon>Perciformes</taxon>
        <taxon>Notothenioidei</taxon>
        <taxon>Nototheniidae</taxon>
        <taxon>Dissostichus</taxon>
    </lineage>
</organism>
<dbReference type="SUPFAM" id="SSF53756">
    <property type="entry name" value="UDP-Glycosyltransferase/glycogen phosphorylase"/>
    <property type="match status" value="1"/>
</dbReference>
<dbReference type="Gene3D" id="3.40.50.2000">
    <property type="entry name" value="Glycogen Phosphorylase B"/>
    <property type="match status" value="1"/>
</dbReference>
<dbReference type="Proteomes" id="UP001228049">
    <property type="component" value="Unassembled WGS sequence"/>
</dbReference>
<comment type="caution">
    <text evidence="3">The sequence shown here is derived from an EMBL/GenBank/DDBJ whole genome shotgun (WGS) entry which is preliminary data.</text>
</comment>
<dbReference type="AlphaFoldDB" id="A0AAD9ETN2"/>
<evidence type="ECO:0000313" key="4">
    <source>
        <dbReference type="Proteomes" id="UP001228049"/>
    </source>
</evidence>
<dbReference type="GO" id="GO:0005789">
    <property type="term" value="C:endoplasmic reticulum membrane"/>
    <property type="evidence" value="ECO:0007669"/>
    <property type="project" value="TreeGrafter"/>
</dbReference>
<dbReference type="GO" id="GO:0006487">
    <property type="term" value="P:protein N-linked glycosylation"/>
    <property type="evidence" value="ECO:0007669"/>
    <property type="project" value="TreeGrafter"/>
</dbReference>
<name>A0AAD9ETN2_DISEL</name>
<evidence type="ECO:0000256" key="1">
    <source>
        <dbReference type="ARBA" id="ARBA00022676"/>
    </source>
</evidence>
<keyword evidence="1" id="KW-0328">Glycosyltransferase</keyword>
<evidence type="ECO:0000259" key="2">
    <source>
        <dbReference type="Pfam" id="PF00534"/>
    </source>
</evidence>
<sequence length="102" mass="11142">MWNEHFGIGIVECMAAGKIILAHKSGGPKMDIVVPFEGGQTGFLADDEDSYAEAVERILALPPAARLLIRSNARQSVDRFSDQEFEACFLAAMEPLMGTLEQ</sequence>
<keyword evidence="1" id="KW-0808">Transferase</keyword>
<dbReference type="PANTHER" id="PTHR45919:SF1">
    <property type="entry name" value="GDP-MAN:MAN(3)GLCNAC(2)-PP-DOL ALPHA-1,2-MANNOSYLTRANSFERASE"/>
    <property type="match status" value="1"/>
</dbReference>
<reference evidence="3" key="1">
    <citation type="submission" date="2023-04" db="EMBL/GenBank/DDBJ databases">
        <title>Chromosome-level genome of Chaenocephalus aceratus.</title>
        <authorList>
            <person name="Park H."/>
        </authorList>
    </citation>
    <scope>NUCLEOTIDE SEQUENCE</scope>
    <source>
        <strain evidence="3">DE</strain>
        <tissue evidence="3">Muscle</tissue>
    </source>
</reference>
<proteinExistence type="predicted"/>
<protein>
    <submittedName>
        <fullName evidence="3">GDP-Man:Man(3)GlcNAc(2)-PP-Dol alpha-12-mannosyltransferase</fullName>
    </submittedName>
</protein>
<dbReference type="InterPro" id="IPR038013">
    <property type="entry name" value="ALG11"/>
</dbReference>
<accession>A0AAD9ETN2</accession>
<dbReference type="GO" id="GO:0004377">
    <property type="term" value="F:GDP-Man:Man(3)GlcNAc(2)-PP-Dol alpha-1,2-mannosyltransferase activity"/>
    <property type="evidence" value="ECO:0007669"/>
    <property type="project" value="InterPro"/>
</dbReference>
<dbReference type="PANTHER" id="PTHR45919">
    <property type="entry name" value="GDP-MAN:MAN(3)GLCNAC(2)-PP-DOL ALPHA-1,2-MANNOSYLTRANSFERASE"/>
    <property type="match status" value="1"/>
</dbReference>
<feature type="domain" description="Glycosyl transferase family 1" evidence="2">
    <location>
        <begin position="3"/>
        <end position="74"/>
    </location>
</feature>